<evidence type="ECO:0000256" key="1">
    <source>
        <dbReference type="SAM" id="Phobius"/>
    </source>
</evidence>
<feature type="transmembrane region" description="Helical" evidence="1">
    <location>
        <begin position="347"/>
        <end position="365"/>
    </location>
</feature>
<reference evidence="2 3" key="1">
    <citation type="submission" date="2018-08" db="EMBL/GenBank/DDBJ databases">
        <title>A genome reference for cultivated species of the human gut microbiota.</title>
        <authorList>
            <person name="Zou Y."/>
            <person name="Xue W."/>
            <person name="Luo G."/>
        </authorList>
    </citation>
    <scope>NUCLEOTIDE SEQUENCE [LARGE SCALE GENOMIC DNA]</scope>
    <source>
        <strain evidence="2 3">AF28-15</strain>
    </source>
</reference>
<dbReference type="AlphaFoldDB" id="A0A3R5W197"/>
<dbReference type="RefSeq" id="WP_118111099.1">
    <property type="nucleotide sequence ID" value="NZ_QRTF01000029.1"/>
</dbReference>
<name>A0A3R5W197_9FIRM</name>
<feature type="transmembrane region" description="Helical" evidence="1">
    <location>
        <begin position="158"/>
        <end position="178"/>
    </location>
</feature>
<dbReference type="Proteomes" id="UP000283738">
    <property type="component" value="Unassembled WGS sequence"/>
</dbReference>
<proteinExistence type="predicted"/>
<accession>A0A3R5W197</accession>
<protein>
    <recommendedName>
        <fullName evidence="4">O-antigen ligase domain-containing protein</fullName>
    </recommendedName>
</protein>
<evidence type="ECO:0008006" key="4">
    <source>
        <dbReference type="Google" id="ProtNLM"/>
    </source>
</evidence>
<feature type="transmembrane region" description="Helical" evidence="1">
    <location>
        <begin position="82"/>
        <end position="99"/>
    </location>
</feature>
<sequence>MKKKVTFWEITYLSMVFMTLTTLFQGYISIANQILVLLVTAAMFCSAFYDGVQKKKIVIIMIVAFCCMIAFSRGQLAGHIYGLRRLLNFPFLVFVYFAIVWQKKKCLIFFKKKKRWVDYILKLWLLAVGISIFIPNCYDKTQGWGSFKYFYSFTKEGGARLGSVTLLVMAILLAQMAVHQQKRYFYWFLIPMYSIIMCGSRIYLAMGMIEFMIAFWFYLDNKKKFWLLAIPVVVLLLIIAMNSSLGAKLESTRYTEYSIHNVYDTVSNGRFTPIVVGVNNFKEESWARKLIGNGYGFIEDETHNWAFNDVVDLGLVFGIIGLIVYFICIHKADKMLCKSYLPWYMKLAQWGCWFLVAMFGMYYRMTATVIAIPFSYFACYVWKREKNEEICERVDTL</sequence>
<evidence type="ECO:0000313" key="3">
    <source>
        <dbReference type="Proteomes" id="UP000283738"/>
    </source>
</evidence>
<comment type="caution">
    <text evidence="2">The sequence shown here is derived from an EMBL/GenBank/DDBJ whole genome shotgun (WGS) entry which is preliminary data.</text>
</comment>
<feature type="transmembrane region" description="Helical" evidence="1">
    <location>
        <begin position="225"/>
        <end position="245"/>
    </location>
</feature>
<keyword evidence="1" id="KW-1133">Transmembrane helix</keyword>
<evidence type="ECO:0000313" key="2">
    <source>
        <dbReference type="EMBL" id="RGQ46985.1"/>
    </source>
</evidence>
<feature type="transmembrane region" description="Helical" evidence="1">
    <location>
        <begin position="310"/>
        <end position="327"/>
    </location>
</feature>
<feature type="transmembrane region" description="Helical" evidence="1">
    <location>
        <begin position="57"/>
        <end position="76"/>
    </location>
</feature>
<feature type="transmembrane region" description="Helical" evidence="1">
    <location>
        <begin position="190"/>
        <end position="219"/>
    </location>
</feature>
<gene>
    <name evidence="2" type="ORF">DWY96_12015</name>
</gene>
<keyword evidence="1" id="KW-0472">Membrane</keyword>
<dbReference type="EMBL" id="QRTF01000029">
    <property type="protein sequence ID" value="RGQ46985.1"/>
    <property type="molecule type" value="Genomic_DNA"/>
</dbReference>
<organism evidence="2 3">
    <name type="scientific">Roseburia inulinivorans</name>
    <dbReference type="NCBI Taxonomy" id="360807"/>
    <lineage>
        <taxon>Bacteria</taxon>
        <taxon>Bacillati</taxon>
        <taxon>Bacillota</taxon>
        <taxon>Clostridia</taxon>
        <taxon>Lachnospirales</taxon>
        <taxon>Lachnospiraceae</taxon>
        <taxon>Roseburia</taxon>
    </lineage>
</organism>
<keyword evidence="1" id="KW-0812">Transmembrane</keyword>
<feature type="transmembrane region" description="Helical" evidence="1">
    <location>
        <begin position="119"/>
        <end position="138"/>
    </location>
</feature>